<feature type="transmembrane region" description="Helical" evidence="2">
    <location>
        <begin position="1109"/>
        <end position="1131"/>
    </location>
</feature>
<feature type="transmembrane region" description="Helical" evidence="2">
    <location>
        <begin position="583"/>
        <end position="603"/>
    </location>
</feature>
<dbReference type="EMBL" id="JARGDH010000005">
    <property type="protein sequence ID" value="KAL0268633.1"/>
    <property type="molecule type" value="Genomic_DNA"/>
</dbReference>
<dbReference type="CDD" id="cd00038">
    <property type="entry name" value="CAP_ED"/>
    <property type="match status" value="3"/>
</dbReference>
<feature type="transmembrane region" description="Helical" evidence="2">
    <location>
        <begin position="104"/>
        <end position="123"/>
    </location>
</feature>
<organism evidence="4">
    <name type="scientific">Menopon gallinae</name>
    <name type="common">poultry shaft louse</name>
    <dbReference type="NCBI Taxonomy" id="328185"/>
    <lineage>
        <taxon>Eukaryota</taxon>
        <taxon>Metazoa</taxon>
        <taxon>Ecdysozoa</taxon>
        <taxon>Arthropoda</taxon>
        <taxon>Hexapoda</taxon>
        <taxon>Insecta</taxon>
        <taxon>Pterygota</taxon>
        <taxon>Neoptera</taxon>
        <taxon>Paraneoptera</taxon>
        <taxon>Psocodea</taxon>
        <taxon>Troctomorpha</taxon>
        <taxon>Phthiraptera</taxon>
        <taxon>Amblycera</taxon>
        <taxon>Menoponidae</taxon>
        <taxon>Menopon</taxon>
    </lineage>
</organism>
<keyword evidence="2" id="KW-1133">Transmembrane helix</keyword>
<dbReference type="SMART" id="SM00100">
    <property type="entry name" value="cNMP"/>
    <property type="match status" value="3"/>
</dbReference>
<evidence type="ECO:0000259" key="3">
    <source>
        <dbReference type="PROSITE" id="PS50042"/>
    </source>
</evidence>
<feature type="transmembrane region" description="Helical" evidence="2">
    <location>
        <begin position="788"/>
        <end position="813"/>
    </location>
</feature>
<feature type="transmembrane region" description="Helical" evidence="2">
    <location>
        <begin position="1152"/>
        <end position="1174"/>
    </location>
</feature>
<keyword evidence="2" id="KW-0812">Transmembrane</keyword>
<dbReference type="PROSITE" id="PS50042">
    <property type="entry name" value="CNMP_BINDING_3"/>
    <property type="match status" value="4"/>
</dbReference>
<feature type="transmembrane region" description="Helical" evidence="2">
    <location>
        <begin position="1618"/>
        <end position="1642"/>
    </location>
</feature>
<feature type="transmembrane region" description="Helical" evidence="2">
    <location>
        <begin position="1810"/>
        <end position="1832"/>
    </location>
</feature>
<feature type="domain" description="Cyclic nucleotide-binding" evidence="3">
    <location>
        <begin position="1411"/>
        <end position="1474"/>
    </location>
</feature>
<feature type="transmembrane region" description="Helical" evidence="2">
    <location>
        <begin position="654"/>
        <end position="672"/>
    </location>
</feature>
<feature type="domain" description="Cyclic nucleotide-binding" evidence="3">
    <location>
        <begin position="895"/>
        <end position="1001"/>
    </location>
</feature>
<gene>
    <name evidence="4" type="ORF">PYX00_010490</name>
</gene>
<keyword evidence="1" id="KW-0406">Ion transport</keyword>
<dbReference type="InterPro" id="IPR018490">
    <property type="entry name" value="cNMP-bd_dom_sf"/>
</dbReference>
<feature type="transmembrane region" description="Helical" evidence="2">
    <location>
        <begin position="717"/>
        <end position="737"/>
    </location>
</feature>
<protein>
    <recommendedName>
        <fullName evidence="3">Cyclic nucleotide-binding domain-containing protein</fullName>
    </recommendedName>
</protein>
<feature type="transmembrane region" description="Helical" evidence="2">
    <location>
        <begin position="757"/>
        <end position="776"/>
    </location>
</feature>
<dbReference type="PANTHER" id="PTHR45638:SF11">
    <property type="entry name" value="CYCLIC NUCLEOTIDE-GATED CATION CHANNEL SUBUNIT A"/>
    <property type="match status" value="1"/>
</dbReference>
<dbReference type="Gene3D" id="2.60.120.10">
    <property type="entry name" value="Jelly Rolls"/>
    <property type="match status" value="4"/>
</dbReference>
<dbReference type="InterPro" id="IPR000595">
    <property type="entry name" value="cNMP-bd_dom"/>
</dbReference>
<feature type="transmembrane region" description="Helical" evidence="2">
    <location>
        <begin position="1739"/>
        <end position="1760"/>
    </location>
</feature>
<keyword evidence="1" id="KW-1071">Ligand-gated ion channel</keyword>
<keyword evidence="2" id="KW-0472">Membrane</keyword>
<reference evidence="4" key="1">
    <citation type="journal article" date="2024" name="Gigascience">
        <title>Chromosome-level genome of the poultry shaft louse Menopon gallinae provides insight into the host-switching and adaptive evolution of parasitic lice.</title>
        <authorList>
            <person name="Xu Y."/>
            <person name="Ma L."/>
            <person name="Liu S."/>
            <person name="Liang Y."/>
            <person name="Liu Q."/>
            <person name="He Z."/>
            <person name="Tian L."/>
            <person name="Duan Y."/>
            <person name="Cai W."/>
            <person name="Li H."/>
            <person name="Song F."/>
        </authorList>
    </citation>
    <scope>NUCLEOTIDE SEQUENCE</scope>
    <source>
        <strain evidence="4">Cailab_2023a</strain>
    </source>
</reference>
<keyword evidence="1" id="KW-0813">Transport</keyword>
<feature type="transmembrane region" description="Helical" evidence="2">
    <location>
        <begin position="165"/>
        <end position="187"/>
    </location>
</feature>
<feature type="transmembrane region" description="Helical" evidence="2">
    <location>
        <begin position="1217"/>
        <end position="1244"/>
    </location>
</feature>
<dbReference type="SUPFAM" id="SSF51206">
    <property type="entry name" value="cAMP-binding domain-like"/>
    <property type="match status" value="4"/>
</dbReference>
<evidence type="ECO:0000256" key="2">
    <source>
        <dbReference type="SAM" id="Phobius"/>
    </source>
</evidence>
<dbReference type="InterPro" id="IPR014710">
    <property type="entry name" value="RmlC-like_jellyroll"/>
</dbReference>
<sequence length="2038" mass="236272">MAQMKEPKTATTIIERSIQVHAEEDEKFLKLILITFNPTWNIIIGLQTYAIAFMVVSMLSLGHVNYEQLALVLFCDIFYLIDFFASVCYAMSEKIRKFRPYKPRNWIFFILDLISLLPLASAYETFVAAPNKSLVVAKLCVQNRCLRIYRIFLLLNTYDLTFRTALGYVLLMLIRFVATSLLITHILTCVWMNVPQTRPCPGDETTCLVWYETQMYIVLIHHYMSTYNILETYQERMLVIICMACGLVLIYGDFIPYLLTVFMRVSLSQGEYYEKYLQLQRYLVNINVSPELTEQIQKYFRYFWNSGTTSIEMKELMQGLPLALKKQIFTDIYWEAFRHSDVFKPVSRCCKRSLSLHMKTQYCQEGEIIFAKNKVKPAMIYLVHGIMELMAEENENSPIMSFSSGTVLGEMSIFMLVKSLGIVKCRTICEIQTLSLRDAFRVMGDYPKDKNVIFQTLNKRIVVAKITQWRKRQINIEKMVGQGVSGGIEAQEDCVKWVKMQWRGIWEAHERHLLVTKAIEDGLRVPAWRKQYEVHIRLDMISNYMDLMVLSDMLEEKKDVVCLKTSFPWSIDPKAQFLKLWKVLVLACAVFASIAYPFCTAWMPEFPTSIFTGSCVVTFAFEADLILLTMTAVKTKHGILTKYLSVLLHLLKKPTFYLDIIAAIPVQLFLILSEDSYQKKYIGAFLLTACLKSHVFIKPRTSMTEGMVFVSLVKNTFLLSLMLFWFSAFFQLVLVNCRPNCFLFEWRTQDDRYDEHFVFENLISVFVALSLAISLPDSVIVSDDTMYYVGYIVVTLIFFFWSAFMVGDFYTVYSFTISNRLRFKVLYTRVLRYLESIAISSLVERRILRLVRFQWVYNRADDLLTKVPIIYLAPLSLRRQVYKDTLFQTLKRCPMFVMESNDFIFDLIDKCNLVAVPAGTVLVDYGLKCYRIYLLHKGYCQVNSFLKNDISGGLGAPILLKPGHLFPTLAAFATIPAPVSIITLTDCEVVVVDLEDMLKTMVTHEMFHDIASVLLENNYIEKLSDHTLAMVRVNVQYNKPPNQERAYNVPFKKLGNIGFILKRMLFYKPIFFDENQRPTRFLRIVDFCYILYLTVNAILWPLAFGLLTLVYKSTILFLLSLNVLYLVYFYIQLHIPYFDHRGLLITHPLYTMLHYLTTSFPFDFFFNFPIYLVYNVTISNFEEQDSEVLVFCVILQKLIAIVYINQYVDDKIRDSNYVFLLGPVKFFGILLIIMNAFANIMMFASVDWVFDGPLNIIFFDEKAEGNIICGEAEVTDPIMFYITITHWMLSRFTANYILCFIDRPSQIIHANICSFVGYICTLAFYGWLASHSGVGDSSATLYQERMKSFLYFLRSSKTEDKAVENAVGYFEHQWAKTRGQNLLEICDNVPSHLLEELAYPLYRRTLSKITPFQNADESFFRLLSIHLELVHYNRGSIVLFKGQVQDDIFFIHRGKCFAYDWFVTLEMGSVIGDIKRTGVIDNKIYALTHVELLRIKSAEFYTILNNFYEIESSFKHLAETTENFIKTPYVTQNIQLRPVDSRDILNAFNLRSRELGFEDQSYFEDPENIATRSHIQTKQRVARKRFAFIIYPGTLPMVIYKIMITCVAFLTVVTMPPLLFYASLTVEAFSIIATLDILWFLLTLTAFRIGVVDKVKGDVVTNYKVIMKLYLVQLDGFFLSLIACLPFEVIAIILADGLNAVNPKVVGWLRAPRFIRGYYLIRFLNAEVSKLKVSSAVNYLAMGIYIIIFHHVIVLFYLMIGTSPEVISTMDPHRLGWDQIVSLLIVHENSLSLITSAKVSLTLYGTVGEILYFNIVVLVSIYARGLIIRNVLSIRYVYNVARGKYKSQVSRLETCLKRHQLSLSIQKEVLDYKLNILIATRSENMPMFLLHSPDAIKLGIMTDLYLSRLTNSPIFKAVGSKFLKLLSCRMKRAYYFPRQKIVEKGDVDYTMYFINKGEVYIVDQTEGDAYVEYVVNHMYSGEEFGQLQGVAIAFPHKNTYIARTVVEMITLCSKDWFDLRQAYQDEFHVIIENARKLY</sequence>
<feature type="transmembrane region" description="Helical" evidence="2">
    <location>
        <begin position="237"/>
        <end position="259"/>
    </location>
</feature>
<feature type="transmembrane region" description="Helical" evidence="2">
    <location>
        <begin position="1588"/>
        <end position="1612"/>
    </location>
</feature>
<feature type="transmembrane region" description="Helical" evidence="2">
    <location>
        <begin position="40"/>
        <end position="63"/>
    </location>
</feature>
<feature type="transmembrane region" description="Helical" evidence="2">
    <location>
        <begin position="1307"/>
        <end position="1328"/>
    </location>
</feature>
<dbReference type="PANTHER" id="PTHR45638">
    <property type="entry name" value="CYCLIC NUCLEOTIDE-GATED CATION CHANNEL SUBUNIT A"/>
    <property type="match status" value="1"/>
</dbReference>
<name>A0AAW2HG59_9NEOP</name>
<proteinExistence type="predicted"/>
<feature type="domain" description="Cyclic nucleotide-binding" evidence="3">
    <location>
        <begin position="1914"/>
        <end position="2011"/>
    </location>
</feature>
<keyword evidence="1" id="KW-0407">Ion channel</keyword>
<dbReference type="InterPro" id="IPR050866">
    <property type="entry name" value="CNG_cation_channel"/>
</dbReference>
<feature type="domain" description="Cyclic nucleotide-binding" evidence="3">
    <location>
        <begin position="342"/>
        <end position="460"/>
    </location>
</feature>
<feature type="transmembrane region" description="Helical" evidence="2">
    <location>
        <begin position="609"/>
        <end position="633"/>
    </location>
</feature>
<accession>A0AAW2HG59</accession>
<evidence type="ECO:0000313" key="4">
    <source>
        <dbReference type="EMBL" id="KAL0268633.1"/>
    </source>
</evidence>
<comment type="caution">
    <text evidence="4">The sequence shown here is derived from an EMBL/GenBank/DDBJ whole genome shotgun (WGS) entry which is preliminary data.</text>
</comment>
<feature type="transmembrane region" description="Helical" evidence="2">
    <location>
        <begin position="1186"/>
        <end position="1205"/>
    </location>
</feature>
<dbReference type="GO" id="GO:0005221">
    <property type="term" value="F:intracellularly cyclic nucleotide-activated monoatomic cation channel activity"/>
    <property type="evidence" value="ECO:0007669"/>
    <property type="project" value="InterPro"/>
</dbReference>
<dbReference type="GO" id="GO:0044877">
    <property type="term" value="F:protein-containing complex binding"/>
    <property type="evidence" value="ECO:0007669"/>
    <property type="project" value="TreeGrafter"/>
</dbReference>
<feature type="transmembrane region" description="Helical" evidence="2">
    <location>
        <begin position="69"/>
        <end position="92"/>
    </location>
</feature>
<feature type="transmembrane region" description="Helical" evidence="2">
    <location>
        <begin position="1084"/>
        <end position="1103"/>
    </location>
</feature>
<evidence type="ECO:0000256" key="1">
    <source>
        <dbReference type="ARBA" id="ARBA00023286"/>
    </source>
</evidence>
<feature type="transmembrane region" description="Helical" evidence="2">
    <location>
        <begin position="1676"/>
        <end position="1695"/>
    </location>
</feature>
<dbReference type="Gene3D" id="1.10.287.630">
    <property type="entry name" value="Helix hairpin bin"/>
    <property type="match status" value="1"/>
</dbReference>